<dbReference type="GO" id="GO:0031314">
    <property type="term" value="C:extrinsic component of mitochondrial inner membrane"/>
    <property type="evidence" value="ECO:0007669"/>
    <property type="project" value="UniProtKB-UniRule"/>
</dbReference>
<dbReference type="GO" id="GO:0120538">
    <property type="term" value="F:2-methoxy-6-polyprenolphenol 4-hydroxylase activity"/>
    <property type="evidence" value="ECO:0007669"/>
    <property type="project" value="UniProtKB-EC"/>
</dbReference>
<dbReference type="InterPro" id="IPR002938">
    <property type="entry name" value="FAD-bd"/>
</dbReference>
<comment type="caution">
    <text evidence="13">The sequence shown here is derived from an EMBL/GenBank/DDBJ whole genome shotgun (WGS) entry which is preliminary data.</text>
</comment>
<sequence length="537" mass="59984">MATPTRPLARLFRPRVFFNQHITHRQPQRLSILRSYATTQNLDNVYDIVIVGGGIAGTALACSLAANSTMRDYRVALIEAMDLSNTTNWTPETNKYSNRVVSLTPHALKYFTKVGVTDQLYHDRLCPYSRMQVWDGVTDARIEFDTALLEQLGVNMDEKDPAIAYMVENVHLQHAILKHLEACRGIGATVDTFQKARVENISLDKESALSSGEEELNLADWPVVTLNNGVSLKARLLVGADGVNSPVRSFANIESLGWDYNMHGVVATFKVDQSRPCNTSYQRFLPTGPIAMLPLANGYASMVWSSPPEIATKLKKMPADAFCTLVNAAFRLSTADLKFLYSQLDKDTFEPLVDFQAEYDWREKVNKHGLSDMEIANRDFNLPPRVESVDDKSRASFPLRLRNSQSYFANRVVLVGDAAHTVHPLAGQGLNQGILDVECLADILQQGAANGQDIGNIHLLREYASVRYLRNIVMISACDKLHRLYTTDFAPVTWIRSLGLSAVNQLDFVKGEIMKYAMGIEYTGTAQQEQKQQNNLS</sequence>
<dbReference type="NCBIfam" id="TIGR01988">
    <property type="entry name" value="Ubi-OHases"/>
    <property type="match status" value="1"/>
</dbReference>
<evidence type="ECO:0000259" key="12">
    <source>
        <dbReference type="Pfam" id="PF01494"/>
    </source>
</evidence>
<feature type="domain" description="FAD-binding" evidence="12">
    <location>
        <begin position="47"/>
        <end position="305"/>
    </location>
</feature>
<evidence type="ECO:0000256" key="6">
    <source>
        <dbReference type="ARBA" id="ARBA00022827"/>
    </source>
</evidence>
<keyword evidence="8 11" id="KW-0503">Monooxygenase</keyword>
<evidence type="ECO:0000256" key="1">
    <source>
        <dbReference type="ARBA" id="ARBA00001974"/>
    </source>
</evidence>
<dbReference type="InterPro" id="IPR010971">
    <property type="entry name" value="UbiH/COQ6"/>
</dbReference>
<protein>
    <recommendedName>
        <fullName evidence="11">Ubiquinone biosynthesis monooxygenase COQ6, mitochondrial</fullName>
        <ecNumber evidence="11">1.14.15.45</ecNumber>
    </recommendedName>
    <alternativeName>
        <fullName evidence="11">2-methoxy-6-polyprenolphenol 4-hydroxylase</fullName>
        <ecNumber evidence="11">1.14.15.46</ecNumber>
    </alternativeName>
</protein>
<dbReference type="PANTHER" id="PTHR43876">
    <property type="entry name" value="UBIQUINONE BIOSYNTHESIS MONOOXYGENASE COQ6, MITOCHONDRIAL"/>
    <property type="match status" value="1"/>
</dbReference>
<evidence type="ECO:0000256" key="4">
    <source>
        <dbReference type="ARBA" id="ARBA00022688"/>
    </source>
</evidence>
<dbReference type="AlphaFoldDB" id="A0AAD5KB90"/>
<keyword evidence="14" id="KW-1185">Reference proteome</keyword>
<dbReference type="Gene3D" id="3.50.50.60">
    <property type="entry name" value="FAD/NAD(P)-binding domain"/>
    <property type="match status" value="2"/>
</dbReference>
<comment type="catalytic activity">
    <reaction evidence="11">
        <text>a 2-methoxy-6-(all-trans-polyprenyl)phenol + 2 reduced [2Fe-2S]-[ferredoxin] + O2 + 2 H(+) = a 2-methoxy-6-(all-trans-polyprenyl)benzene-1,4-diol + 2 oxidized [2Fe-2S]-[ferredoxin] + H2O</text>
        <dbReference type="Rhea" id="RHEA:81183"/>
        <dbReference type="Rhea" id="RHEA-COMP:9551"/>
        <dbReference type="Rhea" id="RHEA-COMP:10000"/>
        <dbReference type="Rhea" id="RHEA-COMP:10001"/>
        <dbReference type="Rhea" id="RHEA-COMP:10858"/>
        <dbReference type="ChEBI" id="CHEBI:15377"/>
        <dbReference type="ChEBI" id="CHEBI:15378"/>
        <dbReference type="ChEBI" id="CHEBI:15379"/>
        <dbReference type="ChEBI" id="CHEBI:33737"/>
        <dbReference type="ChEBI" id="CHEBI:33738"/>
        <dbReference type="ChEBI" id="CHEBI:62731"/>
        <dbReference type="ChEBI" id="CHEBI:84166"/>
        <dbReference type="EC" id="1.14.15.46"/>
    </reaction>
</comment>
<dbReference type="GO" id="GO:0016712">
    <property type="term" value="F:oxidoreductase activity, acting on paired donors, with incorporation or reduction of molecular oxygen, reduced flavin or flavoprotein as one donor, and incorporation of one atom of oxygen"/>
    <property type="evidence" value="ECO:0007669"/>
    <property type="project" value="UniProtKB-UniRule"/>
</dbReference>
<dbReference type="PANTHER" id="PTHR43876:SF7">
    <property type="entry name" value="UBIQUINONE BIOSYNTHESIS MONOOXYGENASE COQ6, MITOCHONDRIAL"/>
    <property type="match status" value="1"/>
</dbReference>
<keyword evidence="9 11" id="KW-0496">Mitochondrion</keyword>
<evidence type="ECO:0000256" key="2">
    <source>
        <dbReference type="ARBA" id="ARBA00005349"/>
    </source>
</evidence>
<reference evidence="13" key="2">
    <citation type="submission" date="2023-02" db="EMBL/GenBank/DDBJ databases">
        <authorList>
            <consortium name="DOE Joint Genome Institute"/>
            <person name="Mondo S.J."/>
            <person name="Chang Y."/>
            <person name="Wang Y."/>
            <person name="Ahrendt S."/>
            <person name="Andreopoulos W."/>
            <person name="Barry K."/>
            <person name="Beard J."/>
            <person name="Benny G.L."/>
            <person name="Blankenship S."/>
            <person name="Bonito G."/>
            <person name="Cuomo C."/>
            <person name="Desiro A."/>
            <person name="Gervers K.A."/>
            <person name="Hundley H."/>
            <person name="Kuo A."/>
            <person name="LaButti K."/>
            <person name="Lang B.F."/>
            <person name="Lipzen A."/>
            <person name="O'Donnell K."/>
            <person name="Pangilinan J."/>
            <person name="Reynolds N."/>
            <person name="Sandor L."/>
            <person name="Smith M.W."/>
            <person name="Tsang A."/>
            <person name="Grigoriev I.V."/>
            <person name="Stajich J.E."/>
            <person name="Spatafora J.W."/>
        </authorList>
    </citation>
    <scope>NUCLEOTIDE SEQUENCE</scope>
    <source>
        <strain evidence="13">RSA 2281</strain>
    </source>
</reference>
<dbReference type="PROSITE" id="PS01304">
    <property type="entry name" value="UBIH"/>
    <property type="match status" value="1"/>
</dbReference>
<gene>
    <name evidence="11" type="primary">COQ6</name>
    <name evidence="13" type="ORF">BDA99DRAFT_513743</name>
</gene>
<dbReference type="InterPro" id="IPR051205">
    <property type="entry name" value="UbiH/COQ6_monooxygenase"/>
</dbReference>
<evidence type="ECO:0000256" key="10">
    <source>
        <dbReference type="ARBA" id="ARBA00023136"/>
    </source>
</evidence>
<dbReference type="Pfam" id="PF01494">
    <property type="entry name" value="FAD_binding_3"/>
    <property type="match status" value="2"/>
</dbReference>
<dbReference type="EC" id="1.14.15.45" evidence="11"/>
<keyword evidence="10 11" id="KW-0472">Membrane</keyword>
<comment type="similarity">
    <text evidence="2 11">Belongs to the UbiH/COQ6 family.</text>
</comment>
<dbReference type="HAMAP" id="MF_03193">
    <property type="entry name" value="COQ6_monooxygenase"/>
    <property type="match status" value="1"/>
</dbReference>
<dbReference type="EC" id="1.14.15.46" evidence="11"/>
<evidence type="ECO:0000313" key="14">
    <source>
        <dbReference type="Proteomes" id="UP001209540"/>
    </source>
</evidence>
<comment type="pathway">
    <text evidence="11">Cofactor biosynthesis; ubiquinone biosynthesis.</text>
</comment>
<dbReference type="PRINTS" id="PR00420">
    <property type="entry name" value="RNGMNOXGNASE"/>
</dbReference>
<dbReference type="GO" id="GO:0106364">
    <property type="term" value="F:4-hydroxy-3-all-trans-polyprenylbenzoate oxygenase activity"/>
    <property type="evidence" value="ECO:0007669"/>
    <property type="project" value="UniProtKB-EC"/>
</dbReference>
<evidence type="ECO:0000256" key="9">
    <source>
        <dbReference type="ARBA" id="ARBA00023128"/>
    </source>
</evidence>
<keyword evidence="5 11" id="KW-0999">Mitochondrion inner membrane</keyword>
<reference evidence="13" key="1">
    <citation type="journal article" date="2022" name="IScience">
        <title>Evolution of zygomycete secretomes and the origins of terrestrial fungal ecologies.</title>
        <authorList>
            <person name="Chang Y."/>
            <person name="Wang Y."/>
            <person name="Mondo S."/>
            <person name="Ahrendt S."/>
            <person name="Andreopoulos W."/>
            <person name="Barry K."/>
            <person name="Beard J."/>
            <person name="Benny G.L."/>
            <person name="Blankenship S."/>
            <person name="Bonito G."/>
            <person name="Cuomo C."/>
            <person name="Desiro A."/>
            <person name="Gervers K.A."/>
            <person name="Hundley H."/>
            <person name="Kuo A."/>
            <person name="LaButti K."/>
            <person name="Lang B.F."/>
            <person name="Lipzen A."/>
            <person name="O'Donnell K."/>
            <person name="Pangilinan J."/>
            <person name="Reynolds N."/>
            <person name="Sandor L."/>
            <person name="Smith M.E."/>
            <person name="Tsang A."/>
            <person name="Grigoriev I.V."/>
            <person name="Stajich J.E."/>
            <person name="Spatafora J.W."/>
        </authorList>
    </citation>
    <scope>NUCLEOTIDE SEQUENCE</scope>
    <source>
        <strain evidence="13">RSA 2281</strain>
    </source>
</reference>
<organism evidence="13 14">
    <name type="scientific">Phascolomyces articulosus</name>
    <dbReference type="NCBI Taxonomy" id="60185"/>
    <lineage>
        <taxon>Eukaryota</taxon>
        <taxon>Fungi</taxon>
        <taxon>Fungi incertae sedis</taxon>
        <taxon>Mucoromycota</taxon>
        <taxon>Mucoromycotina</taxon>
        <taxon>Mucoromycetes</taxon>
        <taxon>Mucorales</taxon>
        <taxon>Lichtheimiaceae</taxon>
        <taxon>Phascolomyces</taxon>
    </lineage>
</organism>
<keyword evidence="4 11" id="KW-0831">Ubiquinone biosynthesis</keyword>
<keyword evidence="6 11" id="KW-0274">FAD</keyword>
<proteinExistence type="inferred from homology"/>
<evidence type="ECO:0000256" key="3">
    <source>
        <dbReference type="ARBA" id="ARBA00022630"/>
    </source>
</evidence>
<name>A0AAD5KB90_9FUNG</name>
<comment type="function">
    <text evidence="11">FAD-dependent monooxygenase required for two non-consecutive steps during ubiquinone biosynthesis. Required for the C5-ring hydroxylation during ubiquinone biosynthesis by catalyzing the hydroxylation of 4-hydroxy-3-(all-trans-polyprenyl)benzoic acid to 3,4-dihydroxy-5-(all-trans-polyprenyl)benzoic acid. Also acts downstream of coq4, for the C1-hydroxylation during ubiquinone biosynthesis by catalyzing the hydroxylation of 2-methoxy-6-(all-trans-polyprenyl)phenol to 2-methoxy-6-(all-trans-polyprenyl)benzene-1,4-diol. The electrons required for the hydroxylation reaction are funneled indirectly to coq6 from NADPH via a ferredoxin/ferredoxin reductase system.</text>
</comment>
<evidence type="ECO:0000256" key="8">
    <source>
        <dbReference type="ARBA" id="ARBA00023033"/>
    </source>
</evidence>
<accession>A0AAD5KB90</accession>
<dbReference type="GO" id="GO:0071949">
    <property type="term" value="F:FAD binding"/>
    <property type="evidence" value="ECO:0007669"/>
    <property type="project" value="InterPro"/>
</dbReference>
<comment type="catalytic activity">
    <reaction evidence="11">
        <text>a 4-hydroxy-3-(all-trans-polyprenyl)benzoate + 2 reduced [2Fe-2S]-[ferredoxin] + O2 + 2 H(+) = a 3,4-dihydroxy-5-(all-trans-polyprenyl)benzoate + 2 oxidized [2Fe-2S]-[ferredoxin] + H2O</text>
        <dbReference type="Rhea" id="RHEA:81195"/>
        <dbReference type="Rhea" id="RHEA-COMP:9514"/>
        <dbReference type="Rhea" id="RHEA-COMP:10000"/>
        <dbReference type="Rhea" id="RHEA-COMP:10001"/>
        <dbReference type="Rhea" id="RHEA-COMP:10930"/>
        <dbReference type="ChEBI" id="CHEBI:15377"/>
        <dbReference type="ChEBI" id="CHEBI:15378"/>
        <dbReference type="ChEBI" id="CHEBI:15379"/>
        <dbReference type="ChEBI" id="CHEBI:33737"/>
        <dbReference type="ChEBI" id="CHEBI:33738"/>
        <dbReference type="ChEBI" id="CHEBI:64694"/>
        <dbReference type="ChEBI" id="CHEBI:78396"/>
        <dbReference type="EC" id="1.14.15.45"/>
    </reaction>
</comment>
<evidence type="ECO:0000256" key="7">
    <source>
        <dbReference type="ARBA" id="ARBA00023002"/>
    </source>
</evidence>
<dbReference type="EMBL" id="JAIXMP010000017">
    <property type="protein sequence ID" value="KAI9259623.1"/>
    <property type="molecule type" value="Genomic_DNA"/>
</dbReference>
<comment type="cofactor">
    <cofactor evidence="1 11">
        <name>FAD</name>
        <dbReference type="ChEBI" id="CHEBI:57692"/>
    </cofactor>
</comment>
<dbReference type="SUPFAM" id="SSF51905">
    <property type="entry name" value="FAD/NAD(P)-binding domain"/>
    <property type="match status" value="1"/>
</dbReference>
<dbReference type="InterPro" id="IPR036188">
    <property type="entry name" value="FAD/NAD-bd_sf"/>
</dbReference>
<dbReference type="FunFam" id="3.50.50.60:FF:000021">
    <property type="entry name" value="Ubiquinone biosynthesis monooxygenase COQ6"/>
    <property type="match status" value="1"/>
</dbReference>
<evidence type="ECO:0000256" key="11">
    <source>
        <dbReference type="HAMAP-Rule" id="MF_03193"/>
    </source>
</evidence>
<dbReference type="Proteomes" id="UP001209540">
    <property type="component" value="Unassembled WGS sequence"/>
</dbReference>
<evidence type="ECO:0000313" key="13">
    <source>
        <dbReference type="EMBL" id="KAI9259623.1"/>
    </source>
</evidence>
<feature type="domain" description="FAD-binding" evidence="12">
    <location>
        <begin position="393"/>
        <end position="445"/>
    </location>
</feature>
<keyword evidence="3 11" id="KW-0285">Flavoprotein</keyword>
<comment type="subcellular location">
    <subcellularLocation>
        <location evidence="11">Mitochondrion inner membrane</location>
        <topology evidence="11">Peripheral membrane protein</topology>
        <orientation evidence="11">Matrix side</orientation>
    </subcellularLocation>
</comment>
<comment type="subunit">
    <text evidence="11">Component of a multi-subunit COQ enzyme complex, composed of at least COQ3, COQ4, COQ5, COQ6, COQ7 and COQ9.</text>
</comment>
<keyword evidence="7 11" id="KW-0560">Oxidoreductase</keyword>
<evidence type="ECO:0000256" key="5">
    <source>
        <dbReference type="ARBA" id="ARBA00022792"/>
    </source>
</evidence>
<dbReference type="InterPro" id="IPR000689">
    <property type="entry name" value="UbQ_mOase_COQ6"/>
</dbReference>
<dbReference type="InterPro" id="IPR018168">
    <property type="entry name" value="Ubi_Hdrlase_CS"/>
</dbReference>